<dbReference type="EMBL" id="CADCXU010011396">
    <property type="protein sequence ID" value="CAB0001758.1"/>
    <property type="molecule type" value="Genomic_DNA"/>
</dbReference>
<proteinExistence type="predicted"/>
<dbReference type="Proteomes" id="UP000479000">
    <property type="component" value="Unassembled WGS sequence"/>
</dbReference>
<evidence type="ECO:0000256" key="1">
    <source>
        <dbReference type="SAM" id="MobiDB-lite"/>
    </source>
</evidence>
<reference evidence="2 4" key="1">
    <citation type="submission" date="2020-02" db="EMBL/GenBank/DDBJ databases">
        <authorList>
            <person name="Ferguson B K."/>
        </authorList>
    </citation>
    <scope>NUCLEOTIDE SEQUENCE [LARGE SCALE GENOMIC DNA]</scope>
</reference>
<protein>
    <submittedName>
        <fullName evidence="2">Uncharacterized protein</fullName>
    </submittedName>
</protein>
<evidence type="ECO:0000313" key="4">
    <source>
        <dbReference type="Proteomes" id="UP000479000"/>
    </source>
</evidence>
<sequence length="68" mass="7884">VPRQFIPRAQQCPTPPKTMRAAPRLSPTRAFSNPQHSWCFAWNGRSKRRYNGSQLLLTKAFSELLRKT</sequence>
<dbReference type="AlphaFoldDB" id="A0A6H5GFT3"/>
<name>A0A6H5GFT3_9HEMI</name>
<gene>
    <name evidence="3" type="ORF">NTEN_LOCUS22537</name>
    <name evidence="2" type="ORF">NTEN_LOCUS7545</name>
</gene>
<evidence type="ECO:0000313" key="2">
    <source>
        <dbReference type="EMBL" id="CAB0001758.1"/>
    </source>
</evidence>
<feature type="non-terminal residue" evidence="2">
    <location>
        <position position="1"/>
    </location>
</feature>
<keyword evidence="4" id="KW-1185">Reference proteome</keyword>
<dbReference type="EMBL" id="CADCXU010033217">
    <property type="protein sequence ID" value="CAB0018776.1"/>
    <property type="molecule type" value="Genomic_DNA"/>
</dbReference>
<feature type="region of interest" description="Disordered" evidence="1">
    <location>
        <begin position="1"/>
        <end position="29"/>
    </location>
</feature>
<evidence type="ECO:0000313" key="3">
    <source>
        <dbReference type="EMBL" id="CAB0018776.1"/>
    </source>
</evidence>
<accession>A0A6H5GFT3</accession>
<organism evidence="2 4">
    <name type="scientific">Nesidiocoris tenuis</name>
    <dbReference type="NCBI Taxonomy" id="355587"/>
    <lineage>
        <taxon>Eukaryota</taxon>
        <taxon>Metazoa</taxon>
        <taxon>Ecdysozoa</taxon>
        <taxon>Arthropoda</taxon>
        <taxon>Hexapoda</taxon>
        <taxon>Insecta</taxon>
        <taxon>Pterygota</taxon>
        <taxon>Neoptera</taxon>
        <taxon>Paraneoptera</taxon>
        <taxon>Hemiptera</taxon>
        <taxon>Heteroptera</taxon>
        <taxon>Panheteroptera</taxon>
        <taxon>Cimicomorpha</taxon>
        <taxon>Miridae</taxon>
        <taxon>Dicyphina</taxon>
        <taxon>Nesidiocoris</taxon>
    </lineage>
</organism>